<dbReference type="Proteomes" id="UP000518300">
    <property type="component" value="Unassembled WGS sequence"/>
</dbReference>
<accession>A0A848LZM7</accession>
<dbReference type="AlphaFoldDB" id="A0A848LZM7"/>
<keyword evidence="2" id="KW-1185">Reference proteome</keyword>
<name>A0A848LZM7_9BACT</name>
<reference evidence="1 2" key="1">
    <citation type="submission" date="2020-04" db="EMBL/GenBank/DDBJ databases">
        <title>Draft genome of Pyxidicoccus fallax type strain.</title>
        <authorList>
            <person name="Whitworth D.E."/>
        </authorList>
    </citation>
    <scope>NUCLEOTIDE SEQUENCE [LARGE SCALE GENOMIC DNA]</scope>
    <source>
        <strain evidence="1 2">DSM 14698</strain>
    </source>
</reference>
<organism evidence="1 2">
    <name type="scientific">Pyxidicoccus fallax</name>
    <dbReference type="NCBI Taxonomy" id="394095"/>
    <lineage>
        <taxon>Bacteria</taxon>
        <taxon>Pseudomonadati</taxon>
        <taxon>Myxococcota</taxon>
        <taxon>Myxococcia</taxon>
        <taxon>Myxococcales</taxon>
        <taxon>Cystobacterineae</taxon>
        <taxon>Myxococcaceae</taxon>
        <taxon>Pyxidicoccus</taxon>
    </lineage>
</organism>
<evidence type="ECO:0000313" key="1">
    <source>
        <dbReference type="EMBL" id="NMO23587.1"/>
    </source>
</evidence>
<feature type="non-terminal residue" evidence="1">
    <location>
        <position position="1"/>
    </location>
</feature>
<proteinExistence type="predicted"/>
<dbReference type="EMBL" id="JABBJJ010000675">
    <property type="protein sequence ID" value="NMO23587.1"/>
    <property type="molecule type" value="Genomic_DNA"/>
</dbReference>
<comment type="caution">
    <text evidence="1">The sequence shown here is derived from an EMBL/GenBank/DDBJ whole genome shotgun (WGS) entry which is preliminary data.</text>
</comment>
<sequence length="51" mass="5623">WETGETAPLEPRGVSFEVSHGPLQGRVVLREQPSRVGVEMQLTLLRRGAVP</sequence>
<gene>
    <name evidence="1" type="ORF">HG543_53370</name>
</gene>
<protein>
    <submittedName>
        <fullName evidence="1">Uncharacterized protein</fullName>
    </submittedName>
</protein>
<evidence type="ECO:0000313" key="2">
    <source>
        <dbReference type="Proteomes" id="UP000518300"/>
    </source>
</evidence>